<evidence type="ECO:0000256" key="3">
    <source>
        <dbReference type="ARBA" id="ARBA00022723"/>
    </source>
</evidence>
<evidence type="ECO:0000256" key="2">
    <source>
        <dbReference type="ARBA" id="ARBA00022679"/>
    </source>
</evidence>
<name>Q5BA19_EMENI</name>
<dbReference type="GO" id="GO:0043386">
    <property type="term" value="P:mycotoxin biosynthetic process"/>
    <property type="evidence" value="ECO:0007669"/>
    <property type="project" value="UniProtKB-ARBA"/>
</dbReference>
<proteinExistence type="inferred from homology"/>
<organism evidence="11 12">
    <name type="scientific">Emericella nidulans (strain FGSC A4 / ATCC 38163 / CBS 112.46 / NRRL 194 / M139)</name>
    <name type="common">Aspergillus nidulans</name>
    <dbReference type="NCBI Taxonomy" id="227321"/>
    <lineage>
        <taxon>Eukaryota</taxon>
        <taxon>Fungi</taxon>
        <taxon>Dikarya</taxon>
        <taxon>Ascomycota</taxon>
        <taxon>Pezizomycotina</taxon>
        <taxon>Eurotiomycetes</taxon>
        <taxon>Eurotiomycetidae</taxon>
        <taxon>Eurotiales</taxon>
        <taxon>Aspergillaceae</taxon>
        <taxon>Aspergillus</taxon>
        <taxon>Aspergillus subgen. Nidulantes</taxon>
    </lineage>
</organism>
<evidence type="ECO:0000256" key="6">
    <source>
        <dbReference type="ARBA" id="ARBA00023239"/>
    </source>
</evidence>
<evidence type="ECO:0000256" key="9">
    <source>
        <dbReference type="ARBA" id="ARBA00038372"/>
    </source>
</evidence>
<feature type="region of interest" description="Disordered" evidence="10">
    <location>
        <begin position="351"/>
        <end position="414"/>
    </location>
</feature>
<comment type="similarity">
    <text evidence="8">In the C-terminal section; belongs to the FPP/GGPP synthase family.</text>
</comment>
<keyword evidence="5" id="KW-0414">Isoprene biosynthesis</keyword>
<dbReference type="OrthoDB" id="6921389at2759"/>
<evidence type="ECO:0000256" key="1">
    <source>
        <dbReference type="ARBA" id="ARBA00004721"/>
    </source>
</evidence>
<dbReference type="InParanoid" id="Q5BA19"/>
<dbReference type="GO" id="GO:0016829">
    <property type="term" value="F:lyase activity"/>
    <property type="evidence" value="ECO:0007669"/>
    <property type="project" value="UniProtKB-KW"/>
</dbReference>
<dbReference type="HOGENOM" id="CLU_014015_10_0_1"/>
<dbReference type="RefSeq" id="XP_660215.1">
    <property type="nucleotide sequence ID" value="XM_655123.1"/>
</dbReference>
<accession>C8VKN3</accession>
<dbReference type="STRING" id="227321.Q5BA19"/>
<sequence>MSMENIWRYSQPIDPETVRQTPSFTTLPVRVNTRQDVANAATTRALREWDAALQDGMAARALVSFSDLGNLGAFAYPEAEPEKLHILTYLTDMGMLHDDGYEAMDMDTARTEHRELGLLFDPNKPHQPSFNTRAPRIKKLVSQILLEATAIDRALAMYMFDMYNKGWLAVAGEAKEWHFNSVEEYQAYRRNDFGATALWAMTEFAVGIRLSDADRKLIKTVMEPIEKAVIWTNDYWSFDREYYEASVNGSRLVNLVEVIRRCENLSIDDAKARARELLIDTEQTYIRNKEELYANNPSMSLELKRWVEVVGAIVGGTHYWASSAPRHRTWAHEERNMTKSADELMLEIPEEHASSEESTTPDCFSVSSSSSQQTRETDPSDYESSSNQPLDVPKADNGPGSKQFSQPQRGGIEQNCEKQMESPQLFRGLLITFVGCLPKGFDCSPKRRGQPATHVLFGHSQAINSANYMFIQAVRATRSFHNPEAMDILLEELENLYLGQSWDLQWKYNLTCPSIDDYTNMIDNKTGGMFRLLLRLLQNEAGPGGGYGCDQAPGLSLLLDRLTTQFGRFFQIRDDYMNLRNSSYAQQKGCCEDLDEGKFSYPIVYCAAKYPDFKSPMTENISIKYAQPGLFSTIPDFWQMYGKRV</sequence>
<dbReference type="OMA" id="CPGETEY"/>
<evidence type="ECO:0000256" key="5">
    <source>
        <dbReference type="ARBA" id="ARBA00023229"/>
    </source>
</evidence>
<evidence type="ECO:0000256" key="8">
    <source>
        <dbReference type="ARBA" id="ARBA00038363"/>
    </source>
</evidence>
<dbReference type="eggNOG" id="KOG0777">
    <property type="taxonomic scope" value="Eukaryota"/>
</dbReference>
<keyword evidence="2" id="KW-0808">Transferase</keyword>
<dbReference type="GeneID" id="2875326"/>
<dbReference type="GO" id="GO:0046872">
    <property type="term" value="F:metal ion binding"/>
    <property type="evidence" value="ECO:0007669"/>
    <property type="project" value="UniProtKB-KW"/>
</dbReference>
<dbReference type="GO" id="GO:0046165">
    <property type="term" value="P:alcohol biosynthetic process"/>
    <property type="evidence" value="ECO:0007669"/>
    <property type="project" value="UniProtKB-ARBA"/>
</dbReference>
<evidence type="ECO:0000256" key="10">
    <source>
        <dbReference type="SAM" id="MobiDB-lite"/>
    </source>
</evidence>
<evidence type="ECO:0000256" key="7">
    <source>
        <dbReference type="ARBA" id="ARBA00023268"/>
    </source>
</evidence>
<keyword evidence="4" id="KW-0460">Magnesium</keyword>
<accession>Q5BA19</accession>
<keyword evidence="6" id="KW-0456">Lyase</keyword>
<keyword evidence="7" id="KW-0511">Multifunctional enzyme</keyword>
<comment type="similarity">
    <text evidence="9">In the N-terminal section; belongs to the terpene synthase family.</text>
</comment>
<evidence type="ECO:0000313" key="11">
    <source>
        <dbReference type="EMBL" id="CBF87199.1"/>
    </source>
</evidence>
<keyword evidence="12" id="KW-1185">Reference proteome</keyword>
<dbReference type="InterPro" id="IPR033749">
    <property type="entry name" value="Polyprenyl_synt_CS"/>
</dbReference>
<dbReference type="SUPFAM" id="SSF48576">
    <property type="entry name" value="Terpenoid synthases"/>
    <property type="match status" value="2"/>
</dbReference>
<dbReference type="InterPro" id="IPR000092">
    <property type="entry name" value="Polyprenyl_synt"/>
</dbReference>
<dbReference type="Pfam" id="PF00348">
    <property type="entry name" value="polyprenyl_synt"/>
    <property type="match status" value="1"/>
</dbReference>
<dbReference type="AlphaFoldDB" id="Q5BA19"/>
<comment type="pathway">
    <text evidence="1">Secondary metabolite biosynthesis; terpenoid biosynthesis.</text>
</comment>
<dbReference type="InterPro" id="IPR008949">
    <property type="entry name" value="Isoprenoid_synthase_dom_sf"/>
</dbReference>
<protein>
    <submittedName>
        <fullName evidence="11">Geranylgeranyl diphosphate synthase, putative (JCVI)</fullName>
    </submittedName>
</protein>
<dbReference type="EMBL" id="BN001307">
    <property type="protein sequence ID" value="CBF87199.1"/>
    <property type="molecule type" value="Genomic_DNA"/>
</dbReference>
<evidence type="ECO:0000313" key="12">
    <source>
        <dbReference type="Proteomes" id="UP000000560"/>
    </source>
</evidence>
<dbReference type="PROSITE" id="PS00444">
    <property type="entry name" value="POLYPRENYL_SYNTHASE_2"/>
    <property type="match status" value="1"/>
</dbReference>
<reference evidence="12" key="2">
    <citation type="journal article" date="2009" name="Fungal Genet. Biol.">
        <title>The 2008 update of the Aspergillus nidulans genome annotation: a community effort.</title>
        <authorList>
            <person name="Wortman J.R."/>
            <person name="Gilsenan J.M."/>
            <person name="Joardar V."/>
            <person name="Deegan J."/>
            <person name="Clutterbuck J."/>
            <person name="Andersen M.R."/>
            <person name="Archer D."/>
            <person name="Bencina M."/>
            <person name="Braus G."/>
            <person name="Coutinho P."/>
            <person name="von Dohren H."/>
            <person name="Doonan J."/>
            <person name="Driessen A.J."/>
            <person name="Durek P."/>
            <person name="Espeso E."/>
            <person name="Fekete E."/>
            <person name="Flipphi M."/>
            <person name="Estrada C.G."/>
            <person name="Geysens S."/>
            <person name="Goldman G."/>
            <person name="de Groot P.W."/>
            <person name="Hansen K."/>
            <person name="Harris S.D."/>
            <person name="Heinekamp T."/>
            <person name="Helmstaedt K."/>
            <person name="Henrissat B."/>
            <person name="Hofmann G."/>
            <person name="Homan T."/>
            <person name="Horio T."/>
            <person name="Horiuchi H."/>
            <person name="James S."/>
            <person name="Jones M."/>
            <person name="Karaffa L."/>
            <person name="Karanyi Z."/>
            <person name="Kato M."/>
            <person name="Keller N."/>
            <person name="Kelly D.E."/>
            <person name="Kiel J.A."/>
            <person name="Kim J.M."/>
            <person name="van der Klei I.J."/>
            <person name="Klis F.M."/>
            <person name="Kovalchuk A."/>
            <person name="Krasevec N."/>
            <person name="Kubicek C.P."/>
            <person name="Liu B."/>
            <person name="Maccabe A."/>
            <person name="Meyer V."/>
            <person name="Mirabito P."/>
            <person name="Miskei M."/>
            <person name="Mos M."/>
            <person name="Mullins J."/>
            <person name="Nelson D.R."/>
            <person name="Nielsen J."/>
            <person name="Oakley B.R."/>
            <person name="Osmani S.A."/>
            <person name="Pakula T."/>
            <person name="Paszewski A."/>
            <person name="Paulsen I."/>
            <person name="Pilsyk S."/>
            <person name="Pocsi I."/>
            <person name="Punt P.J."/>
            <person name="Ram A.F."/>
            <person name="Ren Q."/>
            <person name="Robellet X."/>
            <person name="Robson G."/>
            <person name="Seiboth B."/>
            <person name="van Solingen P."/>
            <person name="Specht T."/>
            <person name="Sun J."/>
            <person name="Taheri-Talesh N."/>
            <person name="Takeshita N."/>
            <person name="Ussery D."/>
            <person name="vanKuyk P.A."/>
            <person name="Visser H."/>
            <person name="van de Vondervoort P.J."/>
            <person name="de Vries R.P."/>
            <person name="Walton J."/>
            <person name="Xiang X."/>
            <person name="Xiong Y."/>
            <person name="Zeng A.P."/>
            <person name="Brandt B.W."/>
            <person name="Cornell M.J."/>
            <person name="van den Hondel C.A."/>
            <person name="Visser J."/>
            <person name="Oliver S.G."/>
            <person name="Turner G."/>
        </authorList>
    </citation>
    <scope>GENOME REANNOTATION</scope>
    <source>
        <strain evidence="12">FGSC A4 / ATCC 38163 / CBS 112.46 / NRRL 194 / M139</strain>
    </source>
</reference>
<reference evidence="12" key="1">
    <citation type="journal article" date="2005" name="Nature">
        <title>Sequencing of Aspergillus nidulans and comparative analysis with A. fumigatus and A. oryzae.</title>
        <authorList>
            <person name="Galagan J.E."/>
            <person name="Calvo S.E."/>
            <person name="Cuomo C."/>
            <person name="Ma L.J."/>
            <person name="Wortman J.R."/>
            <person name="Batzoglou S."/>
            <person name="Lee S.I."/>
            <person name="Basturkmen M."/>
            <person name="Spevak C.C."/>
            <person name="Clutterbuck J."/>
            <person name="Kapitonov V."/>
            <person name="Jurka J."/>
            <person name="Scazzocchio C."/>
            <person name="Farman M."/>
            <person name="Butler J."/>
            <person name="Purcell S."/>
            <person name="Harris S."/>
            <person name="Braus G.H."/>
            <person name="Draht O."/>
            <person name="Busch S."/>
            <person name="D'Enfert C."/>
            <person name="Bouchier C."/>
            <person name="Goldman G.H."/>
            <person name="Bell-Pedersen D."/>
            <person name="Griffiths-Jones S."/>
            <person name="Doonan J.H."/>
            <person name="Yu J."/>
            <person name="Vienken K."/>
            <person name="Pain A."/>
            <person name="Freitag M."/>
            <person name="Selker E.U."/>
            <person name="Archer D.B."/>
            <person name="Penalva M.A."/>
            <person name="Oakley B.R."/>
            <person name="Momany M."/>
            <person name="Tanaka T."/>
            <person name="Kumagai T."/>
            <person name="Asai K."/>
            <person name="Machida M."/>
            <person name="Nierman W.C."/>
            <person name="Denning D.W."/>
            <person name="Caddick M."/>
            <person name="Hynes M."/>
            <person name="Paoletti M."/>
            <person name="Fischer R."/>
            <person name="Miller B."/>
            <person name="Dyer P."/>
            <person name="Sachs M.S."/>
            <person name="Osmani S.A."/>
            <person name="Birren B.W."/>
        </authorList>
    </citation>
    <scope>NUCLEOTIDE SEQUENCE [LARGE SCALE GENOMIC DNA]</scope>
    <source>
        <strain evidence="12">FGSC A4 / ATCC 38163 / CBS 112.46 / NRRL 194 / M139</strain>
    </source>
</reference>
<dbReference type="Gene3D" id="1.10.600.10">
    <property type="entry name" value="Farnesyl Diphosphate Synthase"/>
    <property type="match status" value="2"/>
</dbReference>
<dbReference type="PANTHER" id="PTHR12001">
    <property type="entry name" value="GERANYLGERANYL PYROPHOSPHATE SYNTHASE"/>
    <property type="match status" value="1"/>
</dbReference>
<evidence type="ECO:0000256" key="4">
    <source>
        <dbReference type="ARBA" id="ARBA00022842"/>
    </source>
</evidence>
<gene>
    <name evidence="11" type="ORF">ANIA_02611</name>
</gene>
<keyword evidence="3" id="KW-0479">Metal-binding</keyword>
<dbReference type="PANTHER" id="PTHR12001:SF72">
    <property type="entry name" value="THIJ_PFPI FAMILY PROTEIN (AFU_ORTHOLOGUE AFUA_3G01210)-RELATED"/>
    <property type="match status" value="1"/>
</dbReference>
<dbReference type="GO" id="GO:0008299">
    <property type="term" value="P:isoprenoid biosynthetic process"/>
    <property type="evidence" value="ECO:0000318"/>
    <property type="project" value="GO_Central"/>
</dbReference>
<dbReference type="GO" id="GO:0004311">
    <property type="term" value="F:geranylgeranyl diphosphate synthase activity"/>
    <property type="evidence" value="ECO:0000318"/>
    <property type="project" value="GO_Central"/>
</dbReference>
<dbReference type="Pfam" id="PF19086">
    <property type="entry name" value="Terpene_syn_C_2"/>
    <property type="match status" value="1"/>
</dbReference>
<dbReference type="Proteomes" id="UP000000560">
    <property type="component" value="Chromosome VII"/>
</dbReference>
<dbReference type="KEGG" id="ani:ANIA_02611"/>